<dbReference type="OrthoDB" id="2418081at2759"/>
<comment type="similarity">
    <text evidence="1">Belongs to the AB hydrolase superfamily. AB hydrolase 2 family.</text>
</comment>
<dbReference type="GO" id="GO:0052689">
    <property type="term" value="F:carboxylic ester hydrolase activity"/>
    <property type="evidence" value="ECO:0007669"/>
    <property type="project" value="TreeGrafter"/>
</dbReference>
<feature type="domain" description="Phospholipase/carboxylesterase/thioesterase" evidence="2">
    <location>
        <begin position="68"/>
        <end position="179"/>
    </location>
</feature>
<dbReference type="PANTHER" id="PTHR10655:SF64">
    <property type="entry name" value="PHOSPHOLIPASE_CARBOXYLESTERASE_THIOESTERASE DOMAIN-CONTAINING PROTEIN"/>
    <property type="match status" value="1"/>
</dbReference>
<comment type="caution">
    <text evidence="3">The sequence shown here is derived from an EMBL/GenBank/DDBJ whole genome shotgun (WGS) entry which is preliminary data.</text>
</comment>
<dbReference type="InterPro" id="IPR029058">
    <property type="entry name" value="AB_hydrolase_fold"/>
</dbReference>
<dbReference type="InterPro" id="IPR050565">
    <property type="entry name" value="LYPA1-2/EST-like"/>
</dbReference>
<evidence type="ECO:0000313" key="4">
    <source>
        <dbReference type="Proteomes" id="UP000813461"/>
    </source>
</evidence>
<name>A0A8K0R6M8_9PLEO</name>
<dbReference type="EMBL" id="JAGMVJ010000010">
    <property type="protein sequence ID" value="KAH7086895.1"/>
    <property type="molecule type" value="Genomic_DNA"/>
</dbReference>
<dbReference type="PANTHER" id="PTHR10655">
    <property type="entry name" value="LYSOPHOSPHOLIPASE-RELATED"/>
    <property type="match status" value="1"/>
</dbReference>
<proteinExistence type="inferred from homology"/>
<accession>A0A8K0R6M8</accession>
<dbReference type="GO" id="GO:0005737">
    <property type="term" value="C:cytoplasm"/>
    <property type="evidence" value="ECO:0007669"/>
    <property type="project" value="TreeGrafter"/>
</dbReference>
<sequence length="302" mass="33984">MLSSKVRTLNHPPTLVFPPSQSHKITLIVLHGRGSTAERFAEPLLTHQVSPLLKPLPLNPIPKTFCDHLPNAKFIFPTASLRRAVAFNRSIIHQWFDVFSLTELRVKKHLSVPGLHDTTAYLHELLKAEIELVGAENVILMGLSQGCAASMIAIMLWDGEPLGGFVGMCGWLPFREDMQELLGDDELGREGEIGDEEEDIFERDDELEEVGTKLEQVVQWLREELHSDASSGESHVHPPLGAMPVFMGHGTKDEKVPFAFGESAANFLRHVNVDVEWHEYEGLGHWYSADMLRDIIQFLDRN</sequence>
<evidence type="ECO:0000259" key="2">
    <source>
        <dbReference type="Pfam" id="PF02230"/>
    </source>
</evidence>
<gene>
    <name evidence="3" type="ORF">FB567DRAFT_443937</name>
</gene>
<evidence type="ECO:0000313" key="3">
    <source>
        <dbReference type="EMBL" id="KAH7086895.1"/>
    </source>
</evidence>
<dbReference type="Pfam" id="PF02230">
    <property type="entry name" value="Abhydrolase_2"/>
    <property type="match status" value="2"/>
</dbReference>
<organism evidence="3 4">
    <name type="scientific">Paraphoma chrysanthemicola</name>
    <dbReference type="NCBI Taxonomy" id="798071"/>
    <lineage>
        <taxon>Eukaryota</taxon>
        <taxon>Fungi</taxon>
        <taxon>Dikarya</taxon>
        <taxon>Ascomycota</taxon>
        <taxon>Pezizomycotina</taxon>
        <taxon>Dothideomycetes</taxon>
        <taxon>Pleosporomycetidae</taxon>
        <taxon>Pleosporales</taxon>
        <taxon>Pleosporineae</taxon>
        <taxon>Phaeosphaeriaceae</taxon>
        <taxon>Paraphoma</taxon>
    </lineage>
</organism>
<protein>
    <submittedName>
        <fullName evidence="3">Phospholipase/carboxylesterase family protein-like protein</fullName>
    </submittedName>
</protein>
<keyword evidence="4" id="KW-1185">Reference proteome</keyword>
<dbReference type="SUPFAM" id="SSF53474">
    <property type="entry name" value="alpha/beta-Hydrolases"/>
    <property type="match status" value="1"/>
</dbReference>
<feature type="domain" description="Phospholipase/carboxylesterase/thioesterase" evidence="2">
    <location>
        <begin position="242"/>
        <end position="300"/>
    </location>
</feature>
<dbReference type="AlphaFoldDB" id="A0A8K0R6M8"/>
<dbReference type="GO" id="GO:0008474">
    <property type="term" value="F:palmitoyl-(protein) hydrolase activity"/>
    <property type="evidence" value="ECO:0007669"/>
    <property type="project" value="TreeGrafter"/>
</dbReference>
<reference evidence="3" key="1">
    <citation type="journal article" date="2021" name="Nat. Commun.">
        <title>Genetic determinants of endophytism in the Arabidopsis root mycobiome.</title>
        <authorList>
            <person name="Mesny F."/>
            <person name="Miyauchi S."/>
            <person name="Thiergart T."/>
            <person name="Pickel B."/>
            <person name="Atanasova L."/>
            <person name="Karlsson M."/>
            <person name="Huettel B."/>
            <person name="Barry K.W."/>
            <person name="Haridas S."/>
            <person name="Chen C."/>
            <person name="Bauer D."/>
            <person name="Andreopoulos W."/>
            <person name="Pangilinan J."/>
            <person name="LaButti K."/>
            <person name="Riley R."/>
            <person name="Lipzen A."/>
            <person name="Clum A."/>
            <person name="Drula E."/>
            <person name="Henrissat B."/>
            <person name="Kohler A."/>
            <person name="Grigoriev I.V."/>
            <person name="Martin F.M."/>
            <person name="Hacquard S."/>
        </authorList>
    </citation>
    <scope>NUCLEOTIDE SEQUENCE</scope>
    <source>
        <strain evidence="3">MPI-SDFR-AT-0120</strain>
    </source>
</reference>
<evidence type="ECO:0000256" key="1">
    <source>
        <dbReference type="ARBA" id="ARBA00006499"/>
    </source>
</evidence>
<dbReference type="Gene3D" id="3.40.50.1820">
    <property type="entry name" value="alpha/beta hydrolase"/>
    <property type="match status" value="1"/>
</dbReference>
<dbReference type="Proteomes" id="UP000813461">
    <property type="component" value="Unassembled WGS sequence"/>
</dbReference>
<dbReference type="InterPro" id="IPR003140">
    <property type="entry name" value="PLipase/COase/thioEstase"/>
</dbReference>